<organism evidence="1 2">
    <name type="scientific">Crocosphaera chwakensis CCY0110</name>
    <dbReference type="NCBI Taxonomy" id="391612"/>
    <lineage>
        <taxon>Bacteria</taxon>
        <taxon>Bacillati</taxon>
        <taxon>Cyanobacteriota</taxon>
        <taxon>Cyanophyceae</taxon>
        <taxon>Oscillatoriophycideae</taxon>
        <taxon>Chroococcales</taxon>
        <taxon>Aphanothecaceae</taxon>
        <taxon>Crocosphaera</taxon>
        <taxon>Crocosphaera chwakensis</taxon>
    </lineage>
</organism>
<proteinExistence type="predicted"/>
<sequence length="22" mass="2679">MTGNIIHRQRHFQRFLLKLGGR</sequence>
<name>A3II24_9CHRO</name>
<evidence type="ECO:0000313" key="1">
    <source>
        <dbReference type="EMBL" id="EAZ93456.1"/>
    </source>
</evidence>
<protein>
    <submittedName>
        <fullName evidence="1">Uncharacterized protein</fullName>
    </submittedName>
</protein>
<evidence type="ECO:0000313" key="2">
    <source>
        <dbReference type="Proteomes" id="UP000003781"/>
    </source>
</evidence>
<dbReference type="AlphaFoldDB" id="A3II24"/>
<keyword evidence="2" id="KW-1185">Reference proteome</keyword>
<gene>
    <name evidence="1" type="ORF">CY0110_16712</name>
</gene>
<accession>A3II24</accession>
<dbReference type="Proteomes" id="UP000003781">
    <property type="component" value="Unassembled WGS sequence"/>
</dbReference>
<reference evidence="1 2" key="1">
    <citation type="submission" date="2007-03" db="EMBL/GenBank/DDBJ databases">
        <authorList>
            <person name="Stal L."/>
            <person name="Ferriera S."/>
            <person name="Johnson J."/>
            <person name="Kravitz S."/>
            <person name="Beeson K."/>
            <person name="Sutton G."/>
            <person name="Rogers Y.-H."/>
            <person name="Friedman R."/>
            <person name="Frazier M."/>
            <person name="Venter J.C."/>
        </authorList>
    </citation>
    <scope>NUCLEOTIDE SEQUENCE [LARGE SCALE GENOMIC DNA]</scope>
    <source>
        <strain evidence="1 2">CCY0110</strain>
    </source>
</reference>
<dbReference type="EMBL" id="AAXW01000002">
    <property type="protein sequence ID" value="EAZ93456.1"/>
    <property type="molecule type" value="Genomic_DNA"/>
</dbReference>
<comment type="caution">
    <text evidence="1">The sequence shown here is derived from an EMBL/GenBank/DDBJ whole genome shotgun (WGS) entry which is preliminary data.</text>
</comment>